<protein>
    <recommendedName>
        <fullName evidence="3">DUF1877 family protein</fullName>
    </recommendedName>
</protein>
<evidence type="ECO:0008006" key="3">
    <source>
        <dbReference type="Google" id="ProtNLM"/>
    </source>
</evidence>
<name>A0ABW0ZEH9_9ACTN</name>
<dbReference type="Proteomes" id="UP001596072">
    <property type="component" value="Unassembled WGS sequence"/>
</dbReference>
<comment type="caution">
    <text evidence="1">The sequence shown here is derived from an EMBL/GenBank/DDBJ whole genome shotgun (WGS) entry which is preliminary data.</text>
</comment>
<dbReference type="EMBL" id="JBHSNS010000001">
    <property type="protein sequence ID" value="MFC5727951.1"/>
    <property type="molecule type" value="Genomic_DNA"/>
</dbReference>
<accession>A0ABW0ZEH9</accession>
<gene>
    <name evidence="1" type="ORF">ACFPQB_03420</name>
</gene>
<reference evidence="2" key="1">
    <citation type="journal article" date="2019" name="Int. J. Syst. Evol. Microbiol.">
        <title>The Global Catalogue of Microorganisms (GCM) 10K type strain sequencing project: providing services to taxonomists for standard genome sequencing and annotation.</title>
        <authorList>
            <consortium name="The Broad Institute Genomics Platform"/>
            <consortium name="The Broad Institute Genome Sequencing Center for Infectious Disease"/>
            <person name="Wu L."/>
            <person name="Ma J."/>
        </authorList>
    </citation>
    <scope>NUCLEOTIDE SEQUENCE [LARGE SCALE GENOMIC DNA]</scope>
    <source>
        <strain evidence="2">YIM 94188</strain>
    </source>
</reference>
<proteinExistence type="predicted"/>
<dbReference type="RefSeq" id="WP_136436674.1">
    <property type="nucleotide sequence ID" value="NZ_JBHSNS010000001.1"/>
</dbReference>
<keyword evidence="2" id="KW-1185">Reference proteome</keyword>
<evidence type="ECO:0000313" key="2">
    <source>
        <dbReference type="Proteomes" id="UP001596072"/>
    </source>
</evidence>
<evidence type="ECO:0000313" key="1">
    <source>
        <dbReference type="EMBL" id="MFC5727951.1"/>
    </source>
</evidence>
<sequence>MGVLFDYFAAPDDADAAATIDRIGGPAKPGTAAPLPARRGLFRRSPKEVETVREGADYATVADTGIDPVVQGGTLEELLTGRPYEEIEQDPRWGHSLATRDGGERQVLTLTDGLVDALAQADADRLAAVAVPWSQTEEFWGVGDPEELTSVLRALSRLAREARSRNETVYCWVCV</sequence>
<organism evidence="1 2">
    <name type="scientific">Nocardioides vastitatis</name>
    <dbReference type="NCBI Taxonomy" id="2568655"/>
    <lineage>
        <taxon>Bacteria</taxon>
        <taxon>Bacillati</taxon>
        <taxon>Actinomycetota</taxon>
        <taxon>Actinomycetes</taxon>
        <taxon>Propionibacteriales</taxon>
        <taxon>Nocardioidaceae</taxon>
        <taxon>Nocardioides</taxon>
    </lineage>
</organism>